<sequence>MKGYNCPGLTAVSFSEEKSDFVISGEDRELFGKGFRAVIYAAFIIATQVLPSNRPYSIGVPVIDSPLFTHKKPDYTDDDIIPVDLARDFYRYVGRSQIGLTIIIENVVPPY</sequence>
<accession>A0ABX0XGZ2</accession>
<gene>
    <name evidence="1" type="ORF">GGR27_004011</name>
</gene>
<comment type="caution">
    <text evidence="1">The sequence shown here is derived from an EMBL/GenBank/DDBJ whole genome shotgun (WGS) entry which is preliminary data.</text>
</comment>
<keyword evidence="2" id="KW-1185">Reference proteome</keyword>
<protein>
    <submittedName>
        <fullName evidence="1">Uncharacterized protein</fullName>
    </submittedName>
</protein>
<name>A0ABX0XGZ2_9BACT</name>
<dbReference type="Proteomes" id="UP000770785">
    <property type="component" value="Unassembled WGS sequence"/>
</dbReference>
<organism evidence="1 2">
    <name type="scientific">Neolewinella antarctica</name>
    <dbReference type="NCBI Taxonomy" id="442734"/>
    <lineage>
        <taxon>Bacteria</taxon>
        <taxon>Pseudomonadati</taxon>
        <taxon>Bacteroidota</taxon>
        <taxon>Saprospiria</taxon>
        <taxon>Saprospirales</taxon>
        <taxon>Lewinellaceae</taxon>
        <taxon>Neolewinella</taxon>
    </lineage>
</organism>
<evidence type="ECO:0000313" key="1">
    <source>
        <dbReference type="EMBL" id="NJC28486.1"/>
    </source>
</evidence>
<evidence type="ECO:0000313" key="2">
    <source>
        <dbReference type="Proteomes" id="UP000770785"/>
    </source>
</evidence>
<reference evidence="1 2" key="1">
    <citation type="submission" date="2020-03" db="EMBL/GenBank/DDBJ databases">
        <title>Genomic Encyclopedia of Type Strains, Phase IV (KMG-IV): sequencing the most valuable type-strain genomes for metagenomic binning, comparative biology and taxonomic classification.</title>
        <authorList>
            <person name="Goeker M."/>
        </authorList>
    </citation>
    <scope>NUCLEOTIDE SEQUENCE [LARGE SCALE GENOMIC DNA]</scope>
    <source>
        <strain evidence="1 2">DSM 105096</strain>
    </source>
</reference>
<dbReference type="RefSeq" id="WP_168040558.1">
    <property type="nucleotide sequence ID" value="NZ_JAATJH010000014.1"/>
</dbReference>
<proteinExistence type="predicted"/>
<dbReference type="EMBL" id="JAATJH010000014">
    <property type="protein sequence ID" value="NJC28486.1"/>
    <property type="molecule type" value="Genomic_DNA"/>
</dbReference>